<reference evidence="1 2" key="1">
    <citation type="submission" date="2014-07" db="EMBL/GenBank/DDBJ databases">
        <title>Draft genome sequence of Thalassospira xianhensis P-4 (MCCC 1A02616).</title>
        <authorList>
            <person name="Lai Q."/>
            <person name="Shao Z."/>
        </authorList>
    </citation>
    <scope>NUCLEOTIDE SEQUENCE [LARGE SCALE GENOMIC DNA]</scope>
    <source>
        <strain evidence="1 2">MCCC 1A02616</strain>
    </source>
</reference>
<gene>
    <name evidence="1" type="ORF">TH5_00185</name>
</gene>
<proteinExistence type="predicted"/>
<evidence type="ECO:0000313" key="1">
    <source>
        <dbReference type="EMBL" id="RCK07539.1"/>
    </source>
</evidence>
<accession>A0A367UH99</accession>
<keyword evidence="2" id="KW-1185">Reference proteome</keyword>
<dbReference type="AlphaFoldDB" id="A0A367UH99"/>
<organism evidence="1 2">
    <name type="scientific">Thalassospira xianhensis MCCC 1A02616</name>
    <dbReference type="NCBI Taxonomy" id="1177929"/>
    <lineage>
        <taxon>Bacteria</taxon>
        <taxon>Pseudomonadati</taxon>
        <taxon>Pseudomonadota</taxon>
        <taxon>Alphaproteobacteria</taxon>
        <taxon>Rhodospirillales</taxon>
        <taxon>Thalassospiraceae</taxon>
        <taxon>Thalassospira</taxon>
    </lineage>
</organism>
<evidence type="ECO:0000313" key="2">
    <source>
        <dbReference type="Proteomes" id="UP000252419"/>
    </source>
</evidence>
<comment type="caution">
    <text evidence="1">The sequence shown here is derived from an EMBL/GenBank/DDBJ whole genome shotgun (WGS) entry which is preliminary data.</text>
</comment>
<name>A0A367UH99_9PROT</name>
<protein>
    <submittedName>
        <fullName evidence="1">Uncharacterized protein</fullName>
    </submittedName>
</protein>
<dbReference type="Proteomes" id="UP000252419">
    <property type="component" value="Unassembled WGS sequence"/>
</dbReference>
<dbReference type="RefSeq" id="WP_114119993.1">
    <property type="nucleotide sequence ID" value="NZ_JPWA01000001.1"/>
</dbReference>
<dbReference type="EMBL" id="JPWA01000001">
    <property type="protein sequence ID" value="RCK07539.1"/>
    <property type="molecule type" value="Genomic_DNA"/>
</dbReference>
<sequence length="236" mass="25638">MQSQSYVEQIGKTSDDLWQLPRLSAFYQREAWVDGHATPFGDPEEFDASQIFLSLGIDEAHAVLATVEAGSVAALDVLAVKSGLADRPGHDGPFTVRIDADELSDFLAALRLDGEFDASRLAQTSFVYAELKELHSEIDTGRSVDASQLSASLSRSACICETDQDNDQEKWFQMAVVDGLFIRLCGNAALCGDAERAYLFSAREAKPMLEGLLDDDQFEALFSDTAPGGSTTAPRM</sequence>